<gene>
    <name evidence="2" type="ORF">ICN82_12470</name>
</gene>
<reference evidence="2" key="1">
    <citation type="submission" date="2020-09" db="EMBL/GenBank/DDBJ databases">
        <title>A novel bacterium of genus Mangrovicoccus, isolated from South China Sea.</title>
        <authorList>
            <person name="Huang H."/>
            <person name="Mo K."/>
            <person name="Hu Y."/>
        </authorList>
    </citation>
    <scope>NUCLEOTIDE SEQUENCE</scope>
    <source>
        <strain evidence="2">HB182678</strain>
    </source>
</reference>
<evidence type="ECO:0000256" key="1">
    <source>
        <dbReference type="SAM" id="SignalP"/>
    </source>
</evidence>
<dbReference type="EMBL" id="JACVXA010000036">
    <property type="protein sequence ID" value="MBE3639017.1"/>
    <property type="molecule type" value="Genomic_DNA"/>
</dbReference>
<evidence type="ECO:0000313" key="3">
    <source>
        <dbReference type="Proteomes" id="UP000609121"/>
    </source>
</evidence>
<accession>A0A8J6YWG6</accession>
<dbReference type="Proteomes" id="UP000609121">
    <property type="component" value="Unassembled WGS sequence"/>
</dbReference>
<dbReference type="RefSeq" id="WP_193183250.1">
    <property type="nucleotide sequence ID" value="NZ_JACVXA010000036.1"/>
</dbReference>
<dbReference type="InterPro" id="IPR019225">
    <property type="entry name" value="DUF2155"/>
</dbReference>
<comment type="caution">
    <text evidence="2">The sequence shown here is derived from an EMBL/GenBank/DDBJ whole genome shotgun (WGS) entry which is preliminary data.</text>
</comment>
<protein>
    <submittedName>
        <fullName evidence="2">DUF2155 domain-containing protein</fullName>
    </submittedName>
</protein>
<dbReference type="Pfam" id="PF09923">
    <property type="entry name" value="DUF2155"/>
    <property type="match status" value="1"/>
</dbReference>
<dbReference type="AlphaFoldDB" id="A0A8J6YWG6"/>
<feature type="signal peptide" evidence="1">
    <location>
        <begin position="1"/>
        <end position="22"/>
    </location>
</feature>
<organism evidence="2 3">
    <name type="scientific">Mangrovicoccus algicola</name>
    <dbReference type="NCBI Taxonomy" id="2771008"/>
    <lineage>
        <taxon>Bacteria</taxon>
        <taxon>Pseudomonadati</taxon>
        <taxon>Pseudomonadota</taxon>
        <taxon>Alphaproteobacteria</taxon>
        <taxon>Rhodobacterales</taxon>
        <taxon>Paracoccaceae</taxon>
        <taxon>Mangrovicoccus</taxon>
    </lineage>
</organism>
<evidence type="ECO:0000313" key="2">
    <source>
        <dbReference type="EMBL" id="MBE3639017.1"/>
    </source>
</evidence>
<feature type="chain" id="PRO_5035319810" evidence="1">
    <location>
        <begin position="23"/>
        <end position="125"/>
    </location>
</feature>
<sequence length="125" mass="13481">MIRSLSAAALALAAALPGAAPAQDRIAVQTEPFAVLRGLDRLSGELTEFEVRAGATAIYRDLAVTVAECRVPADNPSGDAYAYLTIQDQRVEEPNFEGWMVASSPALNALDHMRYDVWLIRCSTS</sequence>
<proteinExistence type="predicted"/>
<name>A0A8J6YWG6_9RHOB</name>
<keyword evidence="1" id="KW-0732">Signal</keyword>
<keyword evidence="3" id="KW-1185">Reference proteome</keyword>